<dbReference type="HOGENOM" id="CLU_071117_0_0_1"/>
<dbReference type="EMBL" id="AZHE01000004">
    <property type="protein sequence ID" value="KHN99808.1"/>
    <property type="molecule type" value="Genomic_DNA"/>
</dbReference>
<feature type="transmembrane region" description="Helical" evidence="2">
    <location>
        <begin position="48"/>
        <end position="68"/>
    </location>
</feature>
<keyword evidence="4" id="KW-1185">Reference proteome</keyword>
<dbReference type="RefSeq" id="XP_040680874.1">
    <property type="nucleotide sequence ID" value="XM_040821460.1"/>
</dbReference>
<feature type="region of interest" description="Disordered" evidence="1">
    <location>
        <begin position="248"/>
        <end position="302"/>
    </location>
</feature>
<keyword evidence="2" id="KW-0472">Membrane</keyword>
<name>A0A0B2X0J7_METAS</name>
<evidence type="ECO:0000313" key="3">
    <source>
        <dbReference type="EMBL" id="KHN99808.1"/>
    </source>
</evidence>
<organism evidence="3 4">
    <name type="scientific">Metarhizium album (strain ARSEF 1941)</name>
    <dbReference type="NCBI Taxonomy" id="1081103"/>
    <lineage>
        <taxon>Eukaryota</taxon>
        <taxon>Fungi</taxon>
        <taxon>Dikarya</taxon>
        <taxon>Ascomycota</taxon>
        <taxon>Pezizomycotina</taxon>
        <taxon>Sordariomycetes</taxon>
        <taxon>Hypocreomycetidae</taxon>
        <taxon>Hypocreales</taxon>
        <taxon>Clavicipitaceae</taxon>
        <taxon>Metarhizium</taxon>
    </lineage>
</organism>
<feature type="transmembrane region" description="Helical" evidence="2">
    <location>
        <begin position="177"/>
        <end position="195"/>
    </location>
</feature>
<feature type="transmembrane region" description="Helical" evidence="2">
    <location>
        <begin position="75"/>
        <end position="93"/>
    </location>
</feature>
<dbReference type="OrthoDB" id="3791566at2759"/>
<feature type="transmembrane region" description="Helical" evidence="2">
    <location>
        <begin position="143"/>
        <end position="165"/>
    </location>
</feature>
<sequence length="302" mass="32232">MRFGKAIGTACSSFAITNIDDIFVLVTFMAEASTTKTLTPLKVALGQYLGFTVIVAVSMVGFGVSLVLPSQPIGFLGLFPILLGLWSITGLFFPRQEQDPDDDASRLAGARSVVKVALVTVVNGGDNISTYVPLFSQTRGAEVAVYVLVYYVLVGAWCLVAFLVMRQRHVLAVAEKYARYAVPVLYVGLGIYIAVKSDCYPWTVRRIDARSEGHPGRVVVAVVTTGLLLVCVAGMLWARMRKERRPSVATAEPGAVLDEVPPASARRSTGADAAGDDKGGAAPNVRRQHDAPQAEASAPMEA</sequence>
<reference evidence="3 4" key="1">
    <citation type="journal article" date="2014" name="Proc. Natl. Acad. Sci. U.S.A.">
        <title>Trajectory and genomic determinants of fungal-pathogen speciation and host adaptation.</title>
        <authorList>
            <person name="Hu X."/>
            <person name="Xiao G."/>
            <person name="Zheng P."/>
            <person name="Shang Y."/>
            <person name="Su Y."/>
            <person name="Zhang X."/>
            <person name="Liu X."/>
            <person name="Zhan S."/>
            <person name="St Leger R.J."/>
            <person name="Wang C."/>
        </authorList>
    </citation>
    <scope>NUCLEOTIDE SEQUENCE [LARGE SCALE GENOMIC DNA]</scope>
    <source>
        <strain evidence="3 4">ARSEF 1941</strain>
    </source>
</reference>
<dbReference type="Pfam" id="PF03596">
    <property type="entry name" value="Cad"/>
    <property type="match status" value="1"/>
</dbReference>
<protein>
    <submittedName>
        <fullName evidence="3">Cadmium resistance transporter</fullName>
    </submittedName>
</protein>
<dbReference type="GeneID" id="63737116"/>
<keyword evidence="2" id="KW-0812">Transmembrane</keyword>
<evidence type="ECO:0000256" key="2">
    <source>
        <dbReference type="SAM" id="Phobius"/>
    </source>
</evidence>
<proteinExistence type="predicted"/>
<dbReference type="AlphaFoldDB" id="A0A0B2X0J7"/>
<accession>A0A0B2X0J7</accession>
<comment type="caution">
    <text evidence="3">The sequence shown here is derived from an EMBL/GenBank/DDBJ whole genome shotgun (WGS) entry which is preliminary data.</text>
</comment>
<evidence type="ECO:0000313" key="4">
    <source>
        <dbReference type="Proteomes" id="UP000030816"/>
    </source>
</evidence>
<dbReference type="InterPro" id="IPR004676">
    <property type="entry name" value="Cd-R_transporter"/>
</dbReference>
<feature type="transmembrane region" description="Helical" evidence="2">
    <location>
        <begin position="215"/>
        <end position="238"/>
    </location>
</feature>
<keyword evidence="2" id="KW-1133">Transmembrane helix</keyword>
<dbReference type="Proteomes" id="UP000030816">
    <property type="component" value="Unassembled WGS sequence"/>
</dbReference>
<evidence type="ECO:0000256" key="1">
    <source>
        <dbReference type="SAM" id="MobiDB-lite"/>
    </source>
</evidence>
<feature type="transmembrane region" description="Helical" evidence="2">
    <location>
        <begin position="7"/>
        <end position="28"/>
    </location>
</feature>
<gene>
    <name evidence="3" type="ORF">MAM_02661</name>
</gene>